<dbReference type="Pfam" id="PF00006">
    <property type="entry name" value="ATP-synt_ab"/>
    <property type="match status" value="1"/>
</dbReference>
<evidence type="ECO:0000256" key="2">
    <source>
        <dbReference type="ARBA" id="ARBA00008936"/>
    </source>
</evidence>
<keyword evidence="6 14" id="KW-0067">ATP-binding</keyword>
<dbReference type="eggNOG" id="COG0055">
    <property type="taxonomic scope" value="Bacteria"/>
</dbReference>
<dbReference type="OrthoDB" id="9801639at2"/>
<evidence type="ECO:0000256" key="3">
    <source>
        <dbReference type="ARBA" id="ARBA00022448"/>
    </source>
</evidence>
<comment type="catalytic activity">
    <reaction evidence="14">
        <text>ATP + H2O + 4 H(+)(in) = ADP + phosphate + 5 H(+)(out)</text>
        <dbReference type="Rhea" id="RHEA:57720"/>
        <dbReference type="ChEBI" id="CHEBI:15377"/>
        <dbReference type="ChEBI" id="CHEBI:15378"/>
        <dbReference type="ChEBI" id="CHEBI:30616"/>
        <dbReference type="ChEBI" id="CHEBI:43474"/>
        <dbReference type="ChEBI" id="CHEBI:456216"/>
        <dbReference type="EC" id="7.1.2.2"/>
    </reaction>
</comment>
<dbReference type="Gene3D" id="3.40.50.300">
    <property type="entry name" value="P-loop containing nucleotide triphosphate hydrolases"/>
    <property type="match status" value="1"/>
</dbReference>
<evidence type="ECO:0000256" key="4">
    <source>
        <dbReference type="ARBA" id="ARBA00022741"/>
    </source>
</evidence>
<dbReference type="SUPFAM" id="SSF47917">
    <property type="entry name" value="C-terminal domain of alpha and beta subunits of F1 ATP synthase"/>
    <property type="match status" value="1"/>
</dbReference>
<comment type="subcellular location">
    <subcellularLocation>
        <location evidence="14">Cell membrane</location>
        <topology evidence="14">Peripheral membrane protein</topology>
    </subcellularLocation>
    <subcellularLocation>
        <location evidence="1">Membrane</location>
    </subcellularLocation>
</comment>
<dbReference type="Pfam" id="PF22919">
    <property type="entry name" value="ATP-synt_VA_C"/>
    <property type="match status" value="1"/>
</dbReference>
<evidence type="ECO:0000256" key="6">
    <source>
        <dbReference type="ARBA" id="ARBA00022840"/>
    </source>
</evidence>
<dbReference type="InterPro" id="IPR000194">
    <property type="entry name" value="ATPase_F1/V1/A1_a/bsu_nucl-bd"/>
</dbReference>
<evidence type="ECO:0000256" key="13">
    <source>
        <dbReference type="ARBA" id="ARBA00059242"/>
    </source>
</evidence>
<keyword evidence="16" id="KW-0378">Hydrolase</keyword>
<keyword evidence="4 14" id="KW-0547">Nucleotide-binding</keyword>
<dbReference type="PIRSF" id="PIRSF039072">
    <property type="entry name" value="ATPase_subunit_beta"/>
    <property type="match status" value="1"/>
</dbReference>
<dbReference type="AlphaFoldDB" id="H8FT47"/>
<dbReference type="Pfam" id="PF02874">
    <property type="entry name" value="ATP-synt_ab_N"/>
    <property type="match status" value="1"/>
</dbReference>
<keyword evidence="3 14" id="KW-0813">Transport</keyword>
<dbReference type="STRING" id="1150626.PHAMO_280069"/>
<dbReference type="HAMAP" id="MF_01347">
    <property type="entry name" value="ATP_synth_beta_bact"/>
    <property type="match status" value="1"/>
</dbReference>
<evidence type="ECO:0000256" key="1">
    <source>
        <dbReference type="ARBA" id="ARBA00004370"/>
    </source>
</evidence>
<dbReference type="Gene3D" id="2.40.10.170">
    <property type="match status" value="1"/>
</dbReference>
<evidence type="ECO:0000313" key="17">
    <source>
        <dbReference type="Proteomes" id="UP000004169"/>
    </source>
</evidence>
<dbReference type="Proteomes" id="UP000004169">
    <property type="component" value="Unassembled WGS sequence"/>
</dbReference>
<dbReference type="SMART" id="SM00382">
    <property type="entry name" value="AAA"/>
    <property type="match status" value="1"/>
</dbReference>
<evidence type="ECO:0000256" key="7">
    <source>
        <dbReference type="ARBA" id="ARBA00022967"/>
    </source>
</evidence>
<dbReference type="FunFam" id="3.40.50.12240:FF:000006">
    <property type="entry name" value="ATP synthase subunit beta"/>
    <property type="match status" value="1"/>
</dbReference>
<comment type="similarity">
    <text evidence="2 14">Belongs to the ATPase alpha/beta chains family.</text>
</comment>
<dbReference type="InterPro" id="IPR004100">
    <property type="entry name" value="ATPase_F1/V1/A1_a/bsu_N"/>
</dbReference>
<evidence type="ECO:0000256" key="14">
    <source>
        <dbReference type="HAMAP-Rule" id="MF_01347"/>
    </source>
</evidence>
<keyword evidence="14" id="KW-1003">Cell membrane</keyword>
<keyword evidence="10 14" id="KW-0139">CF(1)</keyword>
<evidence type="ECO:0000313" key="16">
    <source>
        <dbReference type="EMBL" id="CCG41535.1"/>
    </source>
</evidence>
<dbReference type="RefSeq" id="WP_002728712.1">
    <property type="nucleotide sequence ID" value="NZ_CAHP01000021.1"/>
</dbReference>
<dbReference type="GO" id="GO:0005886">
    <property type="term" value="C:plasma membrane"/>
    <property type="evidence" value="ECO:0007669"/>
    <property type="project" value="UniProtKB-SubCell"/>
</dbReference>
<evidence type="ECO:0000256" key="9">
    <source>
        <dbReference type="ARBA" id="ARBA00023136"/>
    </source>
</evidence>
<evidence type="ECO:0000256" key="8">
    <source>
        <dbReference type="ARBA" id="ARBA00023065"/>
    </source>
</evidence>
<dbReference type="Gene3D" id="1.10.1140.10">
    <property type="entry name" value="Bovine Mitochondrial F1-atpase, Atp Synthase Beta Chain, Chain D, domain 3"/>
    <property type="match status" value="1"/>
</dbReference>
<name>H8FT47_MAGML</name>
<evidence type="ECO:0000259" key="15">
    <source>
        <dbReference type="SMART" id="SM00382"/>
    </source>
</evidence>
<organism evidence="16 17">
    <name type="scientific">Magnetospirillum molischianum DSM 120</name>
    <dbReference type="NCBI Taxonomy" id="1150626"/>
    <lineage>
        <taxon>Bacteria</taxon>
        <taxon>Pseudomonadati</taxon>
        <taxon>Pseudomonadota</taxon>
        <taxon>Alphaproteobacteria</taxon>
        <taxon>Rhodospirillales</taxon>
        <taxon>Rhodospirillaceae</taxon>
        <taxon>Magnetospirillum</taxon>
    </lineage>
</organism>
<dbReference type="EC" id="7.1.2.2" evidence="14"/>
<comment type="catalytic activity">
    <reaction evidence="12">
        <text>4 Na(+)(in) + ATP + H2O = 4 Na(+)(out) + ADP + phosphate + H(+)</text>
        <dbReference type="Rhea" id="RHEA:58156"/>
        <dbReference type="ChEBI" id="CHEBI:15377"/>
        <dbReference type="ChEBI" id="CHEBI:15378"/>
        <dbReference type="ChEBI" id="CHEBI:29101"/>
        <dbReference type="ChEBI" id="CHEBI:30616"/>
        <dbReference type="ChEBI" id="CHEBI:43474"/>
        <dbReference type="ChEBI" id="CHEBI:456216"/>
        <dbReference type="EC" id="7.2.2.1"/>
    </reaction>
</comment>
<dbReference type="PANTHER" id="PTHR15184:SF71">
    <property type="entry name" value="ATP SYNTHASE SUBUNIT BETA, MITOCHONDRIAL"/>
    <property type="match status" value="1"/>
</dbReference>
<dbReference type="CDD" id="cd18110">
    <property type="entry name" value="ATP-synt_F1_beta_C"/>
    <property type="match status" value="1"/>
</dbReference>
<accession>H8FT47</accession>
<dbReference type="PROSITE" id="PS00152">
    <property type="entry name" value="ATPASE_ALPHA_BETA"/>
    <property type="match status" value="1"/>
</dbReference>
<dbReference type="GO" id="GO:0046962">
    <property type="term" value="F:sodium-transporting ATPase activity, rotational mechanism"/>
    <property type="evidence" value="ECO:0007669"/>
    <property type="project" value="UniProtKB-EC"/>
</dbReference>
<dbReference type="GO" id="GO:0045259">
    <property type="term" value="C:proton-transporting ATP synthase complex"/>
    <property type="evidence" value="ECO:0007669"/>
    <property type="project" value="UniProtKB-KW"/>
</dbReference>
<dbReference type="FunFam" id="1.10.1140.10:FF:000001">
    <property type="entry name" value="ATP synthase subunit beta"/>
    <property type="match status" value="1"/>
</dbReference>
<evidence type="ECO:0000256" key="11">
    <source>
        <dbReference type="ARBA" id="ARBA00023310"/>
    </source>
</evidence>
<dbReference type="FunFam" id="3.40.50.300:FF:000026">
    <property type="entry name" value="ATP synthase subunit beta"/>
    <property type="match status" value="1"/>
</dbReference>
<dbReference type="InterPro" id="IPR050053">
    <property type="entry name" value="ATPase_alpha/beta_chains"/>
</dbReference>
<dbReference type="InterPro" id="IPR020003">
    <property type="entry name" value="ATPase_a/bsu_AS"/>
</dbReference>
<dbReference type="GO" id="GO:0046933">
    <property type="term" value="F:proton-transporting ATP synthase activity, rotational mechanism"/>
    <property type="evidence" value="ECO:0007669"/>
    <property type="project" value="UniProtKB-UniRule"/>
</dbReference>
<sequence length="474" mass="50725">MAINNVGTITQVLGAVVDVRFEGPLPAILNALELEHQGRKLVLEVAQHLGESTVRTIAMDSTDGLTRGAKAVDTGTAIRVPVGPETLGRIMNVIGEPIDERGPINAKASAPIHANAPEFIEQSTETEILVTGIKVIDLLAPYAKGGKVGLFGGAGVGKTVLIMELINNIAKAHGGYSVFAGVGERTREGNDLYHEMIESNVIKLDGPGSKVALVYGQMNEPPGARARVALSGLTVAEYFRDVEAQDVLFFVDNIFRFTQAGSEVSALLGRIPSAVGYQPTLATDMGALQERITSTKKGSITSVQAIYVPADDLTDPAPATSFAHLDATTVLSRQIAELGIYPAVDPLDSTSRVLDPRVVGKEHYETAREVQRILQTYKSLQDIIAILGMDELSEEDKLIVARARKIQRFLSQPFHVAEVFTGSPGKLVSLEETIKGFKAIIAGEYDHLPESAFYMVGGIDEAIEKAKKMAAEAA</sequence>
<evidence type="ECO:0000256" key="5">
    <source>
        <dbReference type="ARBA" id="ARBA00022781"/>
    </source>
</evidence>
<comment type="caution">
    <text evidence="16">The sequence shown here is derived from an EMBL/GenBank/DDBJ whole genome shotgun (WGS) entry which is preliminary data.</text>
</comment>
<dbReference type="InterPro" id="IPR003593">
    <property type="entry name" value="AAA+_ATPase"/>
</dbReference>
<dbReference type="InterPro" id="IPR005722">
    <property type="entry name" value="ATP_synth_F1_bsu"/>
</dbReference>
<keyword evidence="11 14" id="KW-0066">ATP synthesis</keyword>
<dbReference type="InterPro" id="IPR027417">
    <property type="entry name" value="P-loop_NTPase"/>
</dbReference>
<dbReference type="EMBL" id="CAHP01000021">
    <property type="protein sequence ID" value="CCG41535.1"/>
    <property type="molecule type" value="Genomic_DNA"/>
</dbReference>
<dbReference type="InterPro" id="IPR036121">
    <property type="entry name" value="ATPase_F1/V1/A1_a/bsu_N_sf"/>
</dbReference>
<evidence type="ECO:0000256" key="10">
    <source>
        <dbReference type="ARBA" id="ARBA00023196"/>
    </source>
</evidence>
<feature type="domain" description="AAA+ ATPase" evidence="15">
    <location>
        <begin position="144"/>
        <end position="414"/>
    </location>
</feature>
<protein>
    <recommendedName>
        <fullName evidence="14">ATP synthase subunit beta</fullName>
        <ecNumber evidence="14">7.1.2.2</ecNumber>
    </recommendedName>
    <alternativeName>
        <fullName evidence="14">ATP synthase F1 sector subunit beta</fullName>
    </alternativeName>
    <alternativeName>
        <fullName evidence="14">F-ATPase subunit beta</fullName>
    </alternativeName>
</protein>
<keyword evidence="5 14" id="KW-0375">Hydrogen ion transport</keyword>
<feature type="binding site" evidence="14">
    <location>
        <begin position="152"/>
        <end position="159"/>
    </location>
    <ligand>
        <name>ATP</name>
        <dbReference type="ChEBI" id="CHEBI:30616"/>
    </ligand>
</feature>
<dbReference type="PANTHER" id="PTHR15184">
    <property type="entry name" value="ATP SYNTHASE"/>
    <property type="match status" value="1"/>
</dbReference>
<keyword evidence="9 14" id="KW-0472">Membrane</keyword>
<dbReference type="NCBIfam" id="TIGR01039">
    <property type="entry name" value="atpD"/>
    <property type="match status" value="1"/>
</dbReference>
<evidence type="ECO:0000256" key="12">
    <source>
        <dbReference type="ARBA" id="ARBA00052325"/>
    </source>
</evidence>
<dbReference type="CDD" id="cd18115">
    <property type="entry name" value="ATP-synt_F1_beta_N"/>
    <property type="match status" value="1"/>
</dbReference>
<dbReference type="GO" id="GO:0016787">
    <property type="term" value="F:hydrolase activity"/>
    <property type="evidence" value="ECO:0007669"/>
    <property type="project" value="UniProtKB-KW"/>
</dbReference>
<dbReference type="SUPFAM" id="SSF50615">
    <property type="entry name" value="N-terminal domain of alpha and beta subunits of F1 ATP synthase"/>
    <property type="match status" value="1"/>
</dbReference>
<keyword evidence="17" id="KW-1185">Reference proteome</keyword>
<dbReference type="GO" id="GO:0005524">
    <property type="term" value="F:ATP binding"/>
    <property type="evidence" value="ECO:0007669"/>
    <property type="project" value="UniProtKB-UniRule"/>
</dbReference>
<gene>
    <name evidence="14 16" type="primary">atpD</name>
    <name evidence="16" type="ORF">PHAMO_280069</name>
</gene>
<comment type="function">
    <text evidence="14">Produces ATP from ADP in the presence of a proton gradient across the membrane. The catalytic sites are hosted primarily by the beta subunits.</text>
</comment>
<keyword evidence="7 14" id="KW-1278">Translocase</keyword>
<dbReference type="CDD" id="cd01133">
    <property type="entry name" value="F1-ATPase_beta_CD"/>
    <property type="match status" value="1"/>
</dbReference>
<proteinExistence type="inferred from homology"/>
<comment type="function">
    <text evidence="13">Produces ATP from ADP in the presence of a sodium ion gradient across the membrane. The beta chain is the catalytic subunit.</text>
</comment>
<reference evidence="16 17" key="1">
    <citation type="journal article" date="2012" name="J. Bacteriol.">
        <title>Draft Genome Sequence of the Purple Photosynthetic Bacterium Phaeospirillum molischianum DSM120, a Particularly Versatile Bacterium.</title>
        <authorList>
            <person name="Duquesne K."/>
            <person name="Prima V."/>
            <person name="Ji B."/>
            <person name="Rouy Z."/>
            <person name="Medigue C."/>
            <person name="Talla E."/>
            <person name="Sturgis J.N."/>
        </authorList>
    </citation>
    <scope>NUCLEOTIDE SEQUENCE [LARGE SCALE GENOMIC DNA]</scope>
    <source>
        <strain evidence="17">DSM120</strain>
    </source>
</reference>
<dbReference type="InterPro" id="IPR024034">
    <property type="entry name" value="ATPase_F1/V1_b/a_C"/>
</dbReference>
<dbReference type="FunFam" id="2.40.10.170:FF:000005">
    <property type="entry name" value="ATP synthase subunit beta"/>
    <property type="match status" value="1"/>
</dbReference>
<dbReference type="InterPro" id="IPR055190">
    <property type="entry name" value="ATP-synt_VA_C"/>
</dbReference>
<dbReference type="SUPFAM" id="SSF52540">
    <property type="entry name" value="P-loop containing nucleoside triphosphate hydrolases"/>
    <property type="match status" value="1"/>
</dbReference>
<keyword evidence="8 14" id="KW-0406">Ion transport</keyword>